<reference evidence="1 2" key="1">
    <citation type="journal article" date="2014" name="Front. Microbiol.">
        <title>Comparative genomics defines the core genome of the growing N4-like phage genus and identifies N4-like Roseophage specific genes.</title>
        <authorList>
            <person name="Chan J.Z."/>
            <person name="Millard A.D."/>
            <person name="Mann N.H."/>
            <person name="Schafer H."/>
        </authorList>
    </citation>
    <scope>NUCLEOTIDE SEQUENCE [LARGE SCALE GENOMIC DNA]</scope>
</reference>
<dbReference type="EMBL" id="FR682616">
    <property type="protein sequence ID" value="CBW47022.1"/>
    <property type="molecule type" value="Genomic_DNA"/>
</dbReference>
<protein>
    <submittedName>
        <fullName evidence="1">Structural protein</fullName>
    </submittedName>
</protein>
<accession>E3PZ71</accession>
<dbReference type="Proteomes" id="UP000258344">
    <property type="component" value="Segment"/>
</dbReference>
<sequence length="87" mass="9951">MAKWDLNKAADKEALPEPTYATRMDKVEKLFRYEHLPDHLQEVSKPFHDMAVDLVENLLPSAEVTLAIRKLWEAKNLAVYAAVEATD</sequence>
<name>E3PZ71_9CAUD</name>
<proteinExistence type="predicted"/>
<organism evidence="1 2">
    <name type="scientific">Roseovarius sp. 217 phage 1</name>
    <dbReference type="NCBI Taxonomy" id="874471"/>
    <lineage>
        <taxon>Viruses</taxon>
        <taxon>Duplodnaviria</taxon>
        <taxon>Heunggongvirae</taxon>
        <taxon>Uroviricota</taxon>
        <taxon>Caudoviricetes</taxon>
        <taxon>Schitoviridae</taxon>
        <taxon>Rhodovirinae</taxon>
        <taxon>Plymouthvirus</taxon>
        <taxon>Roseovarius Plymouth podovirus 1</taxon>
    </lineage>
</organism>
<evidence type="ECO:0000313" key="2">
    <source>
        <dbReference type="Proteomes" id="UP000258344"/>
    </source>
</evidence>
<evidence type="ECO:0000313" key="1">
    <source>
        <dbReference type="EMBL" id="CBW47022.1"/>
    </source>
</evidence>